<dbReference type="Proteomes" id="UP000245048">
    <property type="component" value="Unassembled WGS sequence"/>
</dbReference>
<dbReference type="Gene3D" id="3.40.50.300">
    <property type="entry name" value="P-loop containing nucleotide triphosphate hydrolases"/>
    <property type="match status" value="2"/>
</dbReference>
<evidence type="ECO:0000313" key="7">
    <source>
        <dbReference type="EMBL" id="PWC29030.1"/>
    </source>
</evidence>
<evidence type="ECO:0000256" key="2">
    <source>
        <dbReference type="ARBA" id="ARBA00022801"/>
    </source>
</evidence>
<evidence type="ECO:0000256" key="5">
    <source>
        <dbReference type="PROSITE-ProRule" id="PRU00560"/>
    </source>
</evidence>
<dbReference type="PANTHER" id="PTHR11070">
    <property type="entry name" value="UVRD / RECB / PCRA DNA HELICASE FAMILY MEMBER"/>
    <property type="match status" value="1"/>
</dbReference>
<evidence type="ECO:0000259" key="6">
    <source>
        <dbReference type="PROSITE" id="PS51198"/>
    </source>
</evidence>
<organism evidence="7 8">
    <name type="scientific">Teichococcus aestuarii</name>
    <dbReference type="NCBI Taxonomy" id="568898"/>
    <lineage>
        <taxon>Bacteria</taxon>
        <taxon>Pseudomonadati</taxon>
        <taxon>Pseudomonadota</taxon>
        <taxon>Alphaproteobacteria</taxon>
        <taxon>Acetobacterales</taxon>
        <taxon>Roseomonadaceae</taxon>
        <taxon>Roseomonas</taxon>
    </lineage>
</organism>
<dbReference type="GO" id="GO:0000725">
    <property type="term" value="P:recombinational repair"/>
    <property type="evidence" value="ECO:0007669"/>
    <property type="project" value="TreeGrafter"/>
</dbReference>
<dbReference type="GO" id="GO:0003677">
    <property type="term" value="F:DNA binding"/>
    <property type="evidence" value="ECO:0007669"/>
    <property type="project" value="InterPro"/>
</dbReference>
<evidence type="ECO:0000313" key="8">
    <source>
        <dbReference type="Proteomes" id="UP000245048"/>
    </source>
</evidence>
<dbReference type="AlphaFoldDB" id="A0A2U1V537"/>
<keyword evidence="1 5" id="KW-0547">Nucleotide-binding</keyword>
<dbReference type="InterPro" id="IPR027417">
    <property type="entry name" value="P-loop_NTPase"/>
</dbReference>
<proteinExistence type="predicted"/>
<dbReference type="InterPro" id="IPR000212">
    <property type="entry name" value="DNA_helicase_UvrD/REP"/>
</dbReference>
<dbReference type="GO" id="GO:0016787">
    <property type="term" value="F:hydrolase activity"/>
    <property type="evidence" value="ECO:0007669"/>
    <property type="project" value="UniProtKB-UniRule"/>
</dbReference>
<dbReference type="GO" id="GO:0043138">
    <property type="term" value="F:3'-5' DNA helicase activity"/>
    <property type="evidence" value="ECO:0007669"/>
    <property type="project" value="TreeGrafter"/>
</dbReference>
<comment type="caution">
    <text evidence="7">The sequence shown here is derived from an EMBL/GenBank/DDBJ whole genome shotgun (WGS) entry which is preliminary data.</text>
</comment>
<dbReference type="SUPFAM" id="SSF52540">
    <property type="entry name" value="P-loop containing nucleoside triphosphate hydrolases"/>
    <property type="match status" value="1"/>
</dbReference>
<feature type="domain" description="UvrD-like helicase ATP-binding" evidence="6">
    <location>
        <begin position="9"/>
        <end position="282"/>
    </location>
</feature>
<dbReference type="PANTHER" id="PTHR11070:SF45">
    <property type="entry name" value="DNA 3'-5' HELICASE"/>
    <property type="match status" value="1"/>
</dbReference>
<evidence type="ECO:0000256" key="1">
    <source>
        <dbReference type="ARBA" id="ARBA00022741"/>
    </source>
</evidence>
<evidence type="ECO:0000256" key="4">
    <source>
        <dbReference type="ARBA" id="ARBA00022840"/>
    </source>
</evidence>
<dbReference type="GO" id="GO:0005524">
    <property type="term" value="F:ATP binding"/>
    <property type="evidence" value="ECO:0007669"/>
    <property type="project" value="UniProtKB-UniRule"/>
</dbReference>
<reference evidence="8" key="1">
    <citation type="submission" date="2017-10" db="EMBL/GenBank/DDBJ databases">
        <authorList>
            <person name="Toshchakov S.V."/>
            <person name="Goeva M.A."/>
        </authorList>
    </citation>
    <scope>NUCLEOTIDE SEQUENCE [LARGE SCALE GENOMIC DNA]</scope>
    <source>
        <strain evidence="8">JR1/69-1-13</strain>
    </source>
</reference>
<dbReference type="PROSITE" id="PS51198">
    <property type="entry name" value="UVRD_HELICASE_ATP_BIND"/>
    <property type="match status" value="1"/>
</dbReference>
<gene>
    <name evidence="7" type="ORF">CR165_10605</name>
</gene>
<evidence type="ECO:0000256" key="3">
    <source>
        <dbReference type="ARBA" id="ARBA00022806"/>
    </source>
</evidence>
<keyword evidence="4 5" id="KW-0067">ATP-binding</keyword>
<protein>
    <recommendedName>
        <fullName evidence="6">UvrD-like helicase ATP-binding domain-containing protein</fullName>
    </recommendedName>
</protein>
<dbReference type="RefSeq" id="WP_109516948.1">
    <property type="nucleotide sequence ID" value="NZ_PDOA01000005.1"/>
</dbReference>
<dbReference type="InterPro" id="IPR014016">
    <property type="entry name" value="UvrD-like_ATP-bd"/>
</dbReference>
<keyword evidence="8" id="KW-1185">Reference proteome</keyword>
<keyword evidence="3 5" id="KW-0347">Helicase</keyword>
<accession>A0A2U1V537</accession>
<dbReference type="EMBL" id="PDOA01000005">
    <property type="protein sequence ID" value="PWC29030.1"/>
    <property type="molecule type" value="Genomic_DNA"/>
</dbReference>
<sequence>MRLPNARDLNEEQERVYLYAPEDGRVLVSGPPGTGKTVLAVLRAMEAAKKGRRTAVAMFNRMLEAYACRLPDGIGSLEAQGIQVQTVRQLFRDLWFGLRVPPAANAALILLDTSFDEREKVKKLGAKWKPAIWAPWSRKNGKSRGYSWTVEPDEYWQNPGAFSRWSPTSDLPASEENEFAVDWDTVTRHLLKHQSVARWDALSIDKLIIDEGQDFPPEFFRLLRLMSEGVIGPEGRPLAVMVLADENQRLSAKQHSTISDIETALAIPASRHYHLRTNFRNTRQVALVAQHFFAGANTGIPLLPERRGPTPEMRRCENVQAAVEQIVTYQRNNPKHEIGVLIPDDDTARRAYFDALRTAAAPSSVRVQTYAFRDPEFNQPKRHLVFDEPAVTVLNRASCKGLEFDAVFVVNIHAARIEEGQEDFFKMGMYVMSARARRSLALLWVGGPSDRPPVLGLMPRAPAIRILA</sequence>
<feature type="binding site" evidence="5">
    <location>
        <begin position="30"/>
        <end position="37"/>
    </location>
    <ligand>
        <name>ATP</name>
        <dbReference type="ChEBI" id="CHEBI:30616"/>
    </ligand>
</feature>
<dbReference type="OrthoDB" id="7211215at2"/>
<name>A0A2U1V537_9PROT</name>
<dbReference type="GO" id="GO:0005829">
    <property type="term" value="C:cytosol"/>
    <property type="evidence" value="ECO:0007669"/>
    <property type="project" value="TreeGrafter"/>
</dbReference>
<keyword evidence="2 5" id="KW-0378">Hydrolase</keyword>